<reference evidence="1 2" key="1">
    <citation type="submission" date="2018-05" db="EMBL/GenBank/DDBJ databases">
        <title>Complete genome sequencing of three human clinical isolates of Staphylococcus caprae reveals virulence factors similar to those of S. epidermidis and S. capitis.</title>
        <authorList>
            <person name="Watanabe S."/>
            <person name="Cui L."/>
        </authorList>
    </citation>
    <scope>NUCLEOTIDE SEQUENCE [LARGE SCALE GENOMIC DNA]</scope>
    <source>
        <strain evidence="1 2">JMUB590</strain>
    </source>
</reference>
<evidence type="ECO:0000313" key="1">
    <source>
        <dbReference type="EMBL" id="BBD91386.1"/>
    </source>
</evidence>
<dbReference type="EMBL" id="AP018586">
    <property type="protein sequence ID" value="BBD91386.1"/>
    <property type="molecule type" value="Genomic_DNA"/>
</dbReference>
<sequence length="70" mass="8116">MEAIIFFVFVFMGITSLSKNAGMSHGLIDYTPYSDGVQLIYIYKRECFFSYLKIFEENSYHNSLIVSNLV</sequence>
<organism evidence="1 2">
    <name type="scientific">Staphylococcus caprae</name>
    <dbReference type="NCBI Taxonomy" id="29380"/>
    <lineage>
        <taxon>Bacteria</taxon>
        <taxon>Bacillati</taxon>
        <taxon>Bacillota</taxon>
        <taxon>Bacilli</taxon>
        <taxon>Bacillales</taxon>
        <taxon>Staphylococcaceae</taxon>
        <taxon>Staphylococcus</taxon>
    </lineage>
</organism>
<dbReference type="Proteomes" id="UP000274772">
    <property type="component" value="Chromosome"/>
</dbReference>
<protein>
    <submittedName>
        <fullName evidence="1">Uncharacterized protein</fullName>
    </submittedName>
</protein>
<gene>
    <name evidence="1" type="ORF">JMUB590_0276</name>
</gene>
<keyword evidence="2" id="KW-1185">Reference proteome</keyword>
<accession>A0ABM7FRX9</accession>
<name>A0ABM7FRX9_9STAP</name>
<evidence type="ECO:0000313" key="2">
    <source>
        <dbReference type="Proteomes" id="UP000274772"/>
    </source>
</evidence>
<proteinExistence type="predicted"/>